<dbReference type="CDD" id="cd07067">
    <property type="entry name" value="HP_PGM_like"/>
    <property type="match status" value="1"/>
</dbReference>
<dbReference type="AlphaFoldDB" id="A0A916U2H8"/>
<dbReference type="InterPro" id="IPR029033">
    <property type="entry name" value="His_PPase_superfam"/>
</dbReference>
<dbReference type="Gene3D" id="3.40.50.1240">
    <property type="entry name" value="Phosphoglycerate mutase-like"/>
    <property type="match status" value="1"/>
</dbReference>
<protein>
    <submittedName>
        <fullName evidence="1">Phosphohistidine phosphatase SixA</fullName>
    </submittedName>
</protein>
<evidence type="ECO:0000313" key="1">
    <source>
        <dbReference type="EMBL" id="GGC58192.1"/>
    </source>
</evidence>
<dbReference type="RefSeq" id="WP_188625742.1">
    <property type="nucleotide sequence ID" value="NZ_BMIL01000003.1"/>
</dbReference>
<proteinExistence type="predicted"/>
<sequence length="167" mass="18390">MSKQVILVRHGNAKSATYGIPDFDRTLDALGISEAQEMAFRLKNRHLIPELLVSSPAIRAISTARIFAGIWNKEPEEILIKDYMYESSTSALLRVVNGLEDDVDTVALFGHNPEISAFAGYLTSDDTYSMATCAVVIIDFDVEQWNLLSKGLGTMLLFDYPGAKGAQ</sequence>
<accession>A0A916U2H8</accession>
<comment type="caution">
    <text evidence="1">The sequence shown here is derived from an EMBL/GenBank/DDBJ whole genome shotgun (WGS) entry which is preliminary data.</text>
</comment>
<gene>
    <name evidence="1" type="primary">sixA</name>
    <name evidence="1" type="ORF">GCM10011387_09860</name>
</gene>
<dbReference type="Proteomes" id="UP000651668">
    <property type="component" value="Unassembled WGS sequence"/>
</dbReference>
<dbReference type="Pfam" id="PF00300">
    <property type="entry name" value="His_Phos_1"/>
    <property type="match status" value="1"/>
</dbReference>
<reference evidence="1" key="1">
    <citation type="journal article" date="2014" name="Int. J. Syst. Evol. Microbiol.">
        <title>Complete genome sequence of Corynebacterium casei LMG S-19264T (=DSM 44701T), isolated from a smear-ripened cheese.</title>
        <authorList>
            <consortium name="US DOE Joint Genome Institute (JGI-PGF)"/>
            <person name="Walter F."/>
            <person name="Albersmeier A."/>
            <person name="Kalinowski J."/>
            <person name="Ruckert C."/>
        </authorList>
    </citation>
    <scope>NUCLEOTIDE SEQUENCE</scope>
    <source>
        <strain evidence="1">CGMCC 1.15343</strain>
    </source>
</reference>
<evidence type="ECO:0000313" key="2">
    <source>
        <dbReference type="Proteomes" id="UP000651668"/>
    </source>
</evidence>
<dbReference type="EMBL" id="BMIL01000003">
    <property type="protein sequence ID" value="GGC58192.1"/>
    <property type="molecule type" value="Genomic_DNA"/>
</dbReference>
<keyword evidence="2" id="KW-1185">Reference proteome</keyword>
<dbReference type="InterPro" id="IPR013078">
    <property type="entry name" value="His_Pase_superF_clade-1"/>
</dbReference>
<organism evidence="1 2">
    <name type="scientific">Pedobacter quisquiliarum</name>
    <dbReference type="NCBI Taxonomy" id="1834438"/>
    <lineage>
        <taxon>Bacteria</taxon>
        <taxon>Pseudomonadati</taxon>
        <taxon>Bacteroidota</taxon>
        <taxon>Sphingobacteriia</taxon>
        <taxon>Sphingobacteriales</taxon>
        <taxon>Sphingobacteriaceae</taxon>
        <taxon>Pedobacter</taxon>
    </lineage>
</organism>
<dbReference type="SUPFAM" id="SSF53254">
    <property type="entry name" value="Phosphoglycerate mutase-like"/>
    <property type="match status" value="1"/>
</dbReference>
<reference evidence="1" key="2">
    <citation type="submission" date="2020-09" db="EMBL/GenBank/DDBJ databases">
        <authorList>
            <person name="Sun Q."/>
            <person name="Zhou Y."/>
        </authorList>
    </citation>
    <scope>NUCLEOTIDE SEQUENCE</scope>
    <source>
        <strain evidence="1">CGMCC 1.15343</strain>
    </source>
</reference>
<dbReference type="SMART" id="SM00855">
    <property type="entry name" value="PGAM"/>
    <property type="match status" value="1"/>
</dbReference>
<name>A0A916U2H8_9SPHI</name>